<dbReference type="EMBL" id="WUEZ01000007">
    <property type="protein sequence ID" value="NEI34005.1"/>
    <property type="molecule type" value="Genomic_DNA"/>
</dbReference>
<dbReference type="Proteomes" id="UP000471560">
    <property type="component" value="Unassembled WGS sequence"/>
</dbReference>
<accession>A0A179BSV0</accession>
<dbReference type="EMBL" id="LWBS01000220">
    <property type="protein sequence ID" value="OAP94144.1"/>
    <property type="molecule type" value="Genomic_DNA"/>
</dbReference>
<dbReference type="RefSeq" id="WP_064247893.1">
    <property type="nucleotide sequence ID" value="NZ_CAXURF020000001.1"/>
</dbReference>
<name>A0A179BSV0_RHILE</name>
<evidence type="ECO:0000313" key="1">
    <source>
        <dbReference type="EMBL" id="NEI34005.1"/>
    </source>
</evidence>
<sequence length="67" mass="7996">MDCHVIEEGRPQQRIQIFRRLAGWLASGADRFRHLPRLDLNAAPDRVKRDLGFLDGRDPYYEDERMR</sequence>
<reference evidence="1 3" key="2">
    <citation type="submission" date="2019-12" db="EMBL/GenBank/DDBJ databases">
        <title>Rhizobium genotypes associated with high levels of biological nitrogen fixation by grain legumes in a temperate-maritime cropping system.</title>
        <authorList>
            <person name="Maluk M."/>
            <person name="Francesc Ferrando Molina F."/>
            <person name="Lopez Del Egido L."/>
            <person name="Lafos M."/>
            <person name="Langarica-Fuentes A."/>
            <person name="Gebre Yohannes G."/>
            <person name="Young M.W."/>
            <person name="Martin P."/>
            <person name="Gantlett R."/>
            <person name="Kenicer G."/>
            <person name="Hawes C."/>
            <person name="Begg G.S."/>
            <person name="Quilliam R.S."/>
            <person name="Squire G.R."/>
            <person name="Poole P.S."/>
            <person name="Young P.W."/>
            <person name="Iannetta P.M."/>
            <person name="James E.K."/>
        </authorList>
    </citation>
    <scope>NUCLEOTIDE SEQUENCE [LARGE SCALE GENOMIC DNA]</scope>
    <source>
        <strain evidence="1 3">JHI1096</strain>
    </source>
</reference>
<gene>
    <name evidence="2" type="ORF">A4U53_02740</name>
    <name evidence="1" type="ORF">GR204_08305</name>
</gene>
<dbReference type="AlphaFoldDB" id="A0A179BSV0"/>
<proteinExistence type="predicted"/>
<evidence type="ECO:0000313" key="3">
    <source>
        <dbReference type="Proteomes" id="UP000471560"/>
    </source>
</evidence>
<dbReference type="eggNOG" id="ENOG50314S4">
    <property type="taxonomic scope" value="Bacteria"/>
</dbReference>
<protein>
    <submittedName>
        <fullName evidence="2">Uncharacterized protein</fullName>
    </submittedName>
</protein>
<reference evidence="2" key="1">
    <citation type="submission" date="2016-04" db="EMBL/GenBank/DDBJ databases">
        <title>Fast-growing isolate from the root nodules of Vavilovia formosa.</title>
        <authorList>
            <person name="Kimeklis A."/>
            <person name="Safronova V."/>
            <person name="Belimov A."/>
            <person name="Andronov E."/>
        </authorList>
    </citation>
    <scope>NUCLEOTIDE SEQUENCE [LARGE SCALE GENOMIC DNA]</scope>
    <source>
        <strain evidence="2">Vaf-46</strain>
    </source>
</reference>
<organism evidence="2">
    <name type="scientific">Rhizobium leguminosarum</name>
    <dbReference type="NCBI Taxonomy" id="384"/>
    <lineage>
        <taxon>Bacteria</taxon>
        <taxon>Pseudomonadati</taxon>
        <taxon>Pseudomonadota</taxon>
        <taxon>Alphaproteobacteria</taxon>
        <taxon>Hyphomicrobiales</taxon>
        <taxon>Rhizobiaceae</taxon>
        <taxon>Rhizobium/Agrobacterium group</taxon>
        <taxon>Rhizobium</taxon>
    </lineage>
</organism>
<evidence type="ECO:0000313" key="2">
    <source>
        <dbReference type="EMBL" id="OAP94144.1"/>
    </source>
</evidence>
<comment type="caution">
    <text evidence="2">The sequence shown here is derived from an EMBL/GenBank/DDBJ whole genome shotgun (WGS) entry which is preliminary data.</text>
</comment>